<sequence>MPSPHDRIPITPALQLTEVLPVYLCYYLMAVLTVQSNTLQYKLALLPVGLVLAFRAATKYDMAAGNPDQKFQNFGHCLGMTTVTMRIVIWTFLTKPLQRTKPSGSVYRDALNLMCNSRGVGWNWGMKPSHFPIETRPTYSKRAFLYATVLRLIKIIFLYDAFNYTVRACAPSGVGTPSGGSIFDPTLPPFQRYALSSFIAVTYCAVFYYAIEMAYYFATVVGLLIPGLDQQPSDWPTLSQSPWLSTSLADYWGRRWHQGNRDMFTSLSYPFKILFGRAGLVLGAFFWSAVLHDLGIWGLGAGTNFSQTGGFFLLMGVGVLVETHWAKITGKEVGGIFGWVWTMAWMVLGGNILVDGWMKTGLGGGEVLPPAAQPVTLLMRYFAPAVSI</sequence>
<organism evidence="1 2">
    <name type="scientific">Irpex rosettiformis</name>
    <dbReference type="NCBI Taxonomy" id="378272"/>
    <lineage>
        <taxon>Eukaryota</taxon>
        <taxon>Fungi</taxon>
        <taxon>Dikarya</taxon>
        <taxon>Basidiomycota</taxon>
        <taxon>Agaricomycotina</taxon>
        <taxon>Agaricomycetes</taxon>
        <taxon>Polyporales</taxon>
        <taxon>Irpicaceae</taxon>
        <taxon>Irpex</taxon>
    </lineage>
</organism>
<evidence type="ECO:0000313" key="1">
    <source>
        <dbReference type="EMBL" id="KAI0095139.1"/>
    </source>
</evidence>
<reference evidence="1" key="1">
    <citation type="journal article" date="2021" name="Environ. Microbiol.">
        <title>Gene family expansions and transcriptome signatures uncover fungal adaptations to wood decay.</title>
        <authorList>
            <person name="Hage H."/>
            <person name="Miyauchi S."/>
            <person name="Viragh M."/>
            <person name="Drula E."/>
            <person name="Min B."/>
            <person name="Chaduli D."/>
            <person name="Navarro D."/>
            <person name="Favel A."/>
            <person name="Norest M."/>
            <person name="Lesage-Meessen L."/>
            <person name="Balint B."/>
            <person name="Merenyi Z."/>
            <person name="de Eugenio L."/>
            <person name="Morin E."/>
            <person name="Martinez A.T."/>
            <person name="Baldrian P."/>
            <person name="Stursova M."/>
            <person name="Martinez M.J."/>
            <person name="Novotny C."/>
            <person name="Magnuson J.K."/>
            <person name="Spatafora J.W."/>
            <person name="Maurice S."/>
            <person name="Pangilinan J."/>
            <person name="Andreopoulos W."/>
            <person name="LaButti K."/>
            <person name="Hundley H."/>
            <person name="Na H."/>
            <person name="Kuo A."/>
            <person name="Barry K."/>
            <person name="Lipzen A."/>
            <person name="Henrissat B."/>
            <person name="Riley R."/>
            <person name="Ahrendt S."/>
            <person name="Nagy L.G."/>
            <person name="Grigoriev I.V."/>
            <person name="Martin F."/>
            <person name="Rosso M.N."/>
        </authorList>
    </citation>
    <scope>NUCLEOTIDE SEQUENCE</scope>
    <source>
        <strain evidence="1">CBS 384.51</strain>
    </source>
</reference>
<name>A0ACB8UN27_9APHY</name>
<dbReference type="Proteomes" id="UP001055072">
    <property type="component" value="Unassembled WGS sequence"/>
</dbReference>
<gene>
    <name evidence="1" type="ORF">BDY19DRAFT_879813</name>
</gene>
<dbReference type="EMBL" id="MU274900">
    <property type="protein sequence ID" value="KAI0095139.1"/>
    <property type="molecule type" value="Genomic_DNA"/>
</dbReference>
<comment type="caution">
    <text evidence="1">The sequence shown here is derived from an EMBL/GenBank/DDBJ whole genome shotgun (WGS) entry which is preliminary data.</text>
</comment>
<proteinExistence type="predicted"/>
<accession>A0ACB8UN27</accession>
<evidence type="ECO:0000313" key="2">
    <source>
        <dbReference type="Proteomes" id="UP001055072"/>
    </source>
</evidence>
<keyword evidence="2" id="KW-1185">Reference proteome</keyword>
<protein>
    <submittedName>
        <fullName evidence="1">Uncharacterized protein</fullName>
    </submittedName>
</protein>